<feature type="domain" description="4Fe-4S Mo/W bis-MGD-type" evidence="6">
    <location>
        <begin position="15"/>
        <end position="75"/>
    </location>
</feature>
<dbReference type="GO" id="GO:0051539">
    <property type="term" value="F:4 iron, 4 sulfur cluster binding"/>
    <property type="evidence" value="ECO:0007669"/>
    <property type="project" value="UniProtKB-KW"/>
</dbReference>
<reference evidence="7 8" key="1">
    <citation type="submission" date="2019-06" db="EMBL/GenBank/DDBJ databases">
        <title>Saccharibacillus brassicae sp. nov., an endophytic bacterium isolated from Chinese cabbage seeds (Brassica pekinensis).</title>
        <authorList>
            <person name="Jiang L."/>
            <person name="Lee J."/>
            <person name="Kim S.W."/>
        </authorList>
    </citation>
    <scope>NUCLEOTIDE SEQUENCE [LARGE SCALE GENOMIC DNA]</scope>
    <source>
        <strain evidence="8">KCTC 43072 / ATSA2</strain>
    </source>
</reference>
<evidence type="ECO:0000256" key="3">
    <source>
        <dbReference type="ARBA" id="ARBA00022723"/>
    </source>
</evidence>
<evidence type="ECO:0000313" key="8">
    <source>
        <dbReference type="Proteomes" id="UP000316968"/>
    </source>
</evidence>
<dbReference type="Gene3D" id="3.40.50.740">
    <property type="match status" value="1"/>
</dbReference>
<keyword evidence="2" id="KW-0004">4Fe-4S</keyword>
<keyword evidence="5" id="KW-0411">Iron-sulfur</keyword>
<name>A0A4Y6V2B7_SACBS</name>
<evidence type="ECO:0000256" key="1">
    <source>
        <dbReference type="ARBA" id="ARBA00001942"/>
    </source>
</evidence>
<dbReference type="RefSeq" id="WP_141449312.1">
    <property type="nucleotide sequence ID" value="NZ_CP041217.1"/>
</dbReference>
<dbReference type="Pfam" id="PF04879">
    <property type="entry name" value="Molybdop_Fe4S4"/>
    <property type="match status" value="1"/>
</dbReference>
<protein>
    <submittedName>
        <fullName evidence="7">Molybdopterin oxidoreductase family protein</fullName>
    </submittedName>
</protein>
<evidence type="ECO:0000259" key="6">
    <source>
        <dbReference type="PROSITE" id="PS51669"/>
    </source>
</evidence>
<proteinExistence type="predicted"/>
<evidence type="ECO:0000313" key="7">
    <source>
        <dbReference type="EMBL" id="QDH22771.1"/>
    </source>
</evidence>
<accession>A0A4Y6V2B7</accession>
<comment type="cofactor">
    <cofactor evidence="1">
        <name>Mo-bis(molybdopterin guanine dinucleotide)</name>
        <dbReference type="ChEBI" id="CHEBI:60539"/>
    </cofactor>
</comment>
<keyword evidence="3" id="KW-0479">Metal-binding</keyword>
<dbReference type="PANTHER" id="PTHR43105:SF10">
    <property type="entry name" value="NADH-QUINONE OXIDOREDUCTASE SUBUNIT G"/>
    <property type="match status" value="1"/>
</dbReference>
<dbReference type="PROSITE" id="PS51669">
    <property type="entry name" value="4FE4S_MOW_BIS_MGD"/>
    <property type="match status" value="1"/>
</dbReference>
<dbReference type="Pfam" id="PF01568">
    <property type="entry name" value="Molydop_binding"/>
    <property type="match status" value="1"/>
</dbReference>
<dbReference type="GO" id="GO:0046872">
    <property type="term" value="F:metal ion binding"/>
    <property type="evidence" value="ECO:0007669"/>
    <property type="project" value="UniProtKB-KW"/>
</dbReference>
<dbReference type="AlphaFoldDB" id="A0A4Y6V2B7"/>
<organism evidence="7 8">
    <name type="scientific">Saccharibacillus brassicae</name>
    <dbReference type="NCBI Taxonomy" id="2583377"/>
    <lineage>
        <taxon>Bacteria</taxon>
        <taxon>Bacillati</taxon>
        <taxon>Bacillota</taxon>
        <taxon>Bacilli</taxon>
        <taxon>Bacillales</taxon>
        <taxon>Paenibacillaceae</taxon>
        <taxon>Saccharibacillus</taxon>
    </lineage>
</organism>
<dbReference type="Gene3D" id="2.20.25.90">
    <property type="entry name" value="ADC-like domains"/>
    <property type="match status" value="1"/>
</dbReference>
<dbReference type="InterPro" id="IPR006655">
    <property type="entry name" value="Mopterin_OxRdtase_prok_CS"/>
</dbReference>
<dbReference type="GO" id="GO:0003954">
    <property type="term" value="F:NADH dehydrogenase activity"/>
    <property type="evidence" value="ECO:0007669"/>
    <property type="project" value="TreeGrafter"/>
</dbReference>
<dbReference type="InterPro" id="IPR009010">
    <property type="entry name" value="Asp_de-COase-like_dom_sf"/>
</dbReference>
<dbReference type="InterPro" id="IPR006657">
    <property type="entry name" value="MoPterin_dinucl-bd_dom"/>
</dbReference>
<sequence length="727" mass="77968">MFNAFTETGPGSGATAAWQTQCPFCSVQCKIRLEEGPAAVGSGTALRARGDDNAASEGRLCVKGQNAHQHAVSRERLRYPMIRREGRLVRASWAEAIRAAVKLLAASSERYGPDAVGVYGGGSLTNETAYLLGKFARLALGTKYIDYNGRFCMSAAASAGSKTFGLDRGLTFRLSDIPQADCIILAGTNLAECQPTLMPYFNRARENGAAIIVIDPRSTATAAAADLHLPVRPGTDAALAAGMLKVLIEEGLIDEAFIAGRTRGFEELQERTLGQMTLAQTAAVCGVDEASIRQAALLYGRASTGMILTARGVEQQTDGHLAVREFLNLVLATGKIGRPGCGYGAVTGQGNGQGGREHGQKADQLPGYRSIANAEDRAYIASVWGVEPEQIPGAGVSAYEMMEKIHRKEIRTLFVMGSNPVMSNPNVALVEEGLAKLDGLIVADLFLSETALLADIVLPVTSYLENAGTLTNLEGRVLLREAVRPAVGEARDDWDILCEVAHGLGQGERFRFPSAEAIFDELRRASRGGLADYSGITYERLRREEGVYWPCSEEESSSGLMFEQDFAHADGRAVFSAPPQTASAPSKSVSPDYPLILTNGRVLPHYLTGVQTHRSPVLEAREAAAFLELHPSAAKRLGVRDGEWVRIESEAGEFYARSRLTPKIRADTVFAPMHWGGVQNVNRATLPELDPHCKMPGFKTTPVRVSSCAAPGEASRPHAASVRAPQG</sequence>
<dbReference type="EMBL" id="CP041217">
    <property type="protein sequence ID" value="QDH22771.1"/>
    <property type="molecule type" value="Genomic_DNA"/>
</dbReference>
<keyword evidence="8" id="KW-1185">Reference proteome</keyword>
<dbReference type="PROSITE" id="PS00490">
    <property type="entry name" value="MOLYBDOPTERIN_PROK_2"/>
    <property type="match status" value="1"/>
</dbReference>
<evidence type="ECO:0000256" key="2">
    <source>
        <dbReference type="ARBA" id="ARBA00022485"/>
    </source>
</evidence>
<dbReference type="GO" id="GO:0022904">
    <property type="term" value="P:respiratory electron transport chain"/>
    <property type="evidence" value="ECO:0007669"/>
    <property type="project" value="TreeGrafter"/>
</dbReference>
<dbReference type="SUPFAM" id="SSF50692">
    <property type="entry name" value="ADC-like"/>
    <property type="match status" value="1"/>
</dbReference>
<dbReference type="GO" id="GO:0043546">
    <property type="term" value="F:molybdopterin cofactor binding"/>
    <property type="evidence" value="ECO:0007669"/>
    <property type="project" value="InterPro"/>
</dbReference>
<dbReference type="InterPro" id="IPR006656">
    <property type="entry name" value="Mopterin_OxRdtase"/>
</dbReference>
<dbReference type="Pfam" id="PF00384">
    <property type="entry name" value="Molybdopterin"/>
    <property type="match status" value="1"/>
</dbReference>
<dbReference type="SUPFAM" id="SSF53706">
    <property type="entry name" value="Formate dehydrogenase/DMSO reductase, domains 1-3"/>
    <property type="match status" value="1"/>
</dbReference>
<dbReference type="InterPro" id="IPR006963">
    <property type="entry name" value="Mopterin_OxRdtase_4Fe-4S_dom"/>
</dbReference>
<dbReference type="PANTHER" id="PTHR43105">
    <property type="entry name" value="RESPIRATORY NITRATE REDUCTASE"/>
    <property type="match status" value="1"/>
</dbReference>
<dbReference type="SMART" id="SM00926">
    <property type="entry name" value="Molybdop_Fe4S4"/>
    <property type="match status" value="1"/>
</dbReference>
<dbReference type="OrthoDB" id="9805142at2"/>
<dbReference type="InterPro" id="IPR050123">
    <property type="entry name" value="Prok_molybdopt-oxidoreductase"/>
</dbReference>
<keyword evidence="4" id="KW-0408">Iron</keyword>
<dbReference type="CDD" id="cd00508">
    <property type="entry name" value="MopB_CT_Fdh-Nap-like"/>
    <property type="match status" value="1"/>
</dbReference>
<dbReference type="KEGG" id="saca:FFV09_19135"/>
<dbReference type="GO" id="GO:0016020">
    <property type="term" value="C:membrane"/>
    <property type="evidence" value="ECO:0007669"/>
    <property type="project" value="TreeGrafter"/>
</dbReference>
<dbReference type="Proteomes" id="UP000316968">
    <property type="component" value="Chromosome"/>
</dbReference>
<evidence type="ECO:0000256" key="4">
    <source>
        <dbReference type="ARBA" id="ARBA00023004"/>
    </source>
</evidence>
<evidence type="ECO:0000256" key="5">
    <source>
        <dbReference type="ARBA" id="ARBA00023014"/>
    </source>
</evidence>
<dbReference type="Gene3D" id="3.40.228.10">
    <property type="entry name" value="Dimethylsulfoxide Reductase, domain 2"/>
    <property type="match status" value="1"/>
</dbReference>
<dbReference type="Gene3D" id="2.40.40.20">
    <property type="match status" value="1"/>
</dbReference>
<gene>
    <name evidence="7" type="ORF">FFV09_19135</name>
</gene>